<feature type="transmembrane region" description="Helical" evidence="1">
    <location>
        <begin position="40"/>
        <end position="59"/>
    </location>
</feature>
<dbReference type="Proteomes" id="UP000316626">
    <property type="component" value="Unassembled WGS sequence"/>
</dbReference>
<gene>
    <name evidence="4" type="ORF">FG384_11955</name>
</gene>
<dbReference type="Pfam" id="PF18705">
    <property type="entry name" value="DUF5643"/>
    <property type="match status" value="1"/>
</dbReference>
<accession>A0A544TQG4</accession>
<sequence length="342" mass="39337">MDKWEKFLTEKQNDDLPESVELGIQKAFERLPKKKFKARTTGIIAAAVLFLSIIVGSIFSPAMATTLQSIPVVGSLFEWLQVTDEGIKTSVKQGIATEHSLEMQIDGHKLLIEETMFDGSRLAISFVVEANSQREVIKLLDRMIYKINDIRYQEWGKHLRIDMQEEPVSDGLYAGVYILKTQKPLPEEFNFSIKSDNSWVPIPIVSKGDHTVLDIQKEKQNEELSILYKDISFYPSNIILSFEEKETVEHYIALRDTGKQLIYNIFDENGDPVPIIFGDGEGGEYINKRLNMRYTYFVPTKEKSYKELTIVPTIINYKDGEELEKLENLSYTIDLSRPEYNN</sequence>
<evidence type="ECO:0000259" key="2">
    <source>
        <dbReference type="Pfam" id="PF13786"/>
    </source>
</evidence>
<dbReference type="Pfam" id="PF13786">
    <property type="entry name" value="DUF4179"/>
    <property type="match status" value="1"/>
</dbReference>
<evidence type="ECO:0000259" key="3">
    <source>
        <dbReference type="Pfam" id="PF18705"/>
    </source>
</evidence>
<proteinExistence type="predicted"/>
<dbReference type="AlphaFoldDB" id="A0A544TQG4"/>
<evidence type="ECO:0000313" key="5">
    <source>
        <dbReference type="Proteomes" id="UP000316626"/>
    </source>
</evidence>
<dbReference type="RefSeq" id="WP_142642830.1">
    <property type="nucleotide sequence ID" value="NZ_VDGI01000012.1"/>
</dbReference>
<feature type="domain" description="DUF5643" evidence="3">
    <location>
        <begin position="211"/>
        <end position="325"/>
    </location>
</feature>
<keyword evidence="1" id="KW-1133">Transmembrane helix</keyword>
<dbReference type="InterPro" id="IPR040680">
    <property type="entry name" value="DUF5643"/>
</dbReference>
<name>A0A544TQG4_9BACI</name>
<keyword evidence="5" id="KW-1185">Reference proteome</keyword>
<evidence type="ECO:0000313" key="4">
    <source>
        <dbReference type="EMBL" id="TQR19635.1"/>
    </source>
</evidence>
<dbReference type="Gene3D" id="2.60.40.1630">
    <property type="entry name" value="bacillus anthracis domain"/>
    <property type="match status" value="1"/>
</dbReference>
<dbReference type="EMBL" id="VDGI01000012">
    <property type="protein sequence ID" value="TQR19635.1"/>
    <property type="molecule type" value="Genomic_DNA"/>
</dbReference>
<dbReference type="OrthoDB" id="2541898at2"/>
<dbReference type="InterPro" id="IPR025436">
    <property type="entry name" value="DUF4179"/>
</dbReference>
<reference evidence="4 5" key="1">
    <citation type="submission" date="2019-06" db="EMBL/GenBank/DDBJ databases">
        <title>Psychrobacillus vulpis sp. nov., a new species isolated from feces of a red fox that inhabits in The Tablas de Daimiel Natural Park, Albacete, Spain.</title>
        <authorList>
            <person name="Rodriguez M."/>
            <person name="Reina J.C."/>
            <person name="Bejar V."/>
            <person name="Llamas I."/>
        </authorList>
    </citation>
    <scope>NUCLEOTIDE SEQUENCE [LARGE SCALE GENOMIC DNA]</scope>
    <source>
        <strain evidence="4 5">Z8</strain>
    </source>
</reference>
<organism evidence="4 5">
    <name type="scientific">Psychrobacillus vulpis</name>
    <dbReference type="NCBI Taxonomy" id="2325572"/>
    <lineage>
        <taxon>Bacteria</taxon>
        <taxon>Bacillati</taxon>
        <taxon>Bacillota</taxon>
        <taxon>Bacilli</taxon>
        <taxon>Bacillales</taxon>
        <taxon>Bacillaceae</taxon>
        <taxon>Psychrobacillus</taxon>
    </lineage>
</organism>
<keyword evidence="1" id="KW-0812">Transmembrane</keyword>
<evidence type="ECO:0000256" key="1">
    <source>
        <dbReference type="SAM" id="Phobius"/>
    </source>
</evidence>
<keyword evidence="1" id="KW-0472">Membrane</keyword>
<feature type="domain" description="DUF4179" evidence="2">
    <location>
        <begin position="33"/>
        <end position="129"/>
    </location>
</feature>
<protein>
    <submittedName>
        <fullName evidence="4">DUF4179 domain-containing protein</fullName>
    </submittedName>
</protein>
<comment type="caution">
    <text evidence="4">The sequence shown here is derived from an EMBL/GenBank/DDBJ whole genome shotgun (WGS) entry which is preliminary data.</text>
</comment>